<reference evidence="1" key="1">
    <citation type="submission" date="2020-08" db="EMBL/GenBank/DDBJ databases">
        <title>Multicomponent nature underlies the extraordinary mechanical properties of spider dragline silk.</title>
        <authorList>
            <person name="Kono N."/>
            <person name="Nakamura H."/>
            <person name="Mori M."/>
            <person name="Yoshida Y."/>
            <person name="Ohtoshi R."/>
            <person name="Malay A.D."/>
            <person name="Moran D.A.P."/>
            <person name="Tomita M."/>
            <person name="Numata K."/>
            <person name="Arakawa K."/>
        </authorList>
    </citation>
    <scope>NUCLEOTIDE SEQUENCE</scope>
</reference>
<evidence type="ECO:0000313" key="1">
    <source>
        <dbReference type="EMBL" id="GFS42883.1"/>
    </source>
</evidence>
<protein>
    <submittedName>
        <fullName evidence="1">Uncharacterized protein</fullName>
    </submittedName>
</protein>
<gene>
    <name evidence="1" type="ORF">NPIL_77131</name>
</gene>
<dbReference type="EMBL" id="BMAW01090066">
    <property type="protein sequence ID" value="GFS42883.1"/>
    <property type="molecule type" value="Genomic_DNA"/>
</dbReference>
<name>A0A8X6MBX6_NEPPI</name>
<proteinExistence type="predicted"/>
<keyword evidence="2" id="KW-1185">Reference proteome</keyword>
<sequence length="90" mass="10278">MLGIGILKISKLNRICNNEYASGITALNAPLPSLFPYLANGYNTHHLVEHCFEPIFQRSPGQLQLPPLMRALRLKVVMFRANDPHHRCWL</sequence>
<dbReference type="Proteomes" id="UP000887013">
    <property type="component" value="Unassembled WGS sequence"/>
</dbReference>
<comment type="caution">
    <text evidence="1">The sequence shown here is derived from an EMBL/GenBank/DDBJ whole genome shotgun (WGS) entry which is preliminary data.</text>
</comment>
<accession>A0A8X6MBX6</accession>
<organism evidence="1 2">
    <name type="scientific">Nephila pilipes</name>
    <name type="common">Giant wood spider</name>
    <name type="synonym">Nephila maculata</name>
    <dbReference type="NCBI Taxonomy" id="299642"/>
    <lineage>
        <taxon>Eukaryota</taxon>
        <taxon>Metazoa</taxon>
        <taxon>Ecdysozoa</taxon>
        <taxon>Arthropoda</taxon>
        <taxon>Chelicerata</taxon>
        <taxon>Arachnida</taxon>
        <taxon>Araneae</taxon>
        <taxon>Araneomorphae</taxon>
        <taxon>Entelegynae</taxon>
        <taxon>Araneoidea</taxon>
        <taxon>Nephilidae</taxon>
        <taxon>Nephila</taxon>
    </lineage>
</organism>
<dbReference type="AlphaFoldDB" id="A0A8X6MBX6"/>
<evidence type="ECO:0000313" key="2">
    <source>
        <dbReference type="Proteomes" id="UP000887013"/>
    </source>
</evidence>